<name>A0AAE3IIG0_9FIRM</name>
<keyword evidence="2 4" id="KW-0378">Hydrolase</keyword>
<dbReference type="RefSeq" id="WP_267301937.1">
    <property type="nucleotide sequence ID" value="NZ_JAOQJZ010000018.1"/>
</dbReference>
<protein>
    <recommendedName>
        <fullName evidence="4">Germination protease</fullName>
        <ecNumber evidence="4">3.4.24.78</ecNumber>
    </recommendedName>
    <alternativeName>
        <fullName evidence="4">GPR endopeptidase</fullName>
    </alternativeName>
    <alternativeName>
        <fullName evidence="4">Germination proteinase</fullName>
    </alternativeName>
    <alternativeName>
        <fullName evidence="4">Spore protease</fullName>
    </alternativeName>
</protein>
<proteinExistence type="inferred from homology"/>
<dbReference type="EMBL" id="JAOQJZ010000018">
    <property type="protein sequence ID" value="MCU6706883.1"/>
    <property type="molecule type" value="Genomic_DNA"/>
</dbReference>
<dbReference type="GO" id="GO:0004222">
    <property type="term" value="F:metalloendopeptidase activity"/>
    <property type="evidence" value="ECO:0007669"/>
    <property type="project" value="UniProtKB-UniRule"/>
</dbReference>
<feature type="chain" id="PRO_5041753947" description="Germination protease" evidence="4">
    <location>
        <begin position="7"/>
        <end position="289"/>
    </location>
</feature>
<evidence type="ECO:0000256" key="2">
    <source>
        <dbReference type="ARBA" id="ARBA00022801"/>
    </source>
</evidence>
<dbReference type="AlphaFoldDB" id="A0AAE3IIG0"/>
<sequence length="289" mass="30524">MSIRTDMAAESFSQAGGAEKLQGVKVKNKVIENARLEVTDITIETQEAAEKLGRPVGRYITLTATDSTFDMYSDSFRERAEVIAKALGELCGGCERFLAVGLGNYALTSDAVGPLTAEKIFATRHIKSLAKEIDTDDLGEVTVIQPGVLGNTGIESSEQVKAIAERVTPQAIIAVDALACSELSNLGRTIQLCNTGISPGSGVENARKELSLSTLGVKCIAIGVPTVIDLCTAAQHIFGQTAPESSENIMVAPKTADKLSENCAKLIAMGINRAVHPALSQEDIQTLTC</sequence>
<evidence type="ECO:0000256" key="4">
    <source>
        <dbReference type="HAMAP-Rule" id="MF_00626"/>
    </source>
</evidence>
<comment type="function">
    <text evidence="4">Initiates the rapid degradation of small, acid-soluble proteins during spore germination.</text>
</comment>
<dbReference type="HAMAP" id="MF_00626">
    <property type="entry name" value="Germination_prot"/>
    <property type="match status" value="1"/>
</dbReference>
<dbReference type="InterPro" id="IPR005080">
    <property type="entry name" value="Peptidase_A25"/>
</dbReference>
<comment type="subunit">
    <text evidence="4">Homotetramer.</text>
</comment>
<dbReference type="InterPro" id="IPR023430">
    <property type="entry name" value="Pept_HybD-like_dom_sf"/>
</dbReference>
<keyword evidence="6" id="KW-1185">Reference proteome</keyword>
<dbReference type="Proteomes" id="UP001208131">
    <property type="component" value="Unassembled WGS sequence"/>
</dbReference>
<comment type="caution">
    <text evidence="5">The sequence shown here is derived from an EMBL/GenBank/DDBJ whole genome shotgun (WGS) entry which is preliminary data.</text>
</comment>
<evidence type="ECO:0000256" key="3">
    <source>
        <dbReference type="ARBA" id="ARBA00023145"/>
    </source>
</evidence>
<comment type="catalytic activity">
    <reaction evidence="4">
        <text>Endopeptidase action with P4 Glu or Asp, P1 preferably Glu &gt; Asp, P1' hydrophobic and P2' Ala.</text>
        <dbReference type="EC" id="3.4.24.78"/>
    </reaction>
</comment>
<dbReference type="SUPFAM" id="SSF53163">
    <property type="entry name" value="HybD-like"/>
    <property type="match status" value="1"/>
</dbReference>
<keyword evidence="1 4" id="KW-0645">Protease</keyword>
<comment type="similarity">
    <text evidence="4">Belongs to the peptidase A25 family.</text>
</comment>
<dbReference type="NCBIfam" id="TIGR01441">
    <property type="entry name" value="GPR"/>
    <property type="match status" value="1"/>
</dbReference>
<organism evidence="5 6">
    <name type="scientific">Hominimerdicola aceti</name>
    <dbReference type="NCBI Taxonomy" id="2981726"/>
    <lineage>
        <taxon>Bacteria</taxon>
        <taxon>Bacillati</taxon>
        <taxon>Bacillota</taxon>
        <taxon>Clostridia</taxon>
        <taxon>Eubacteriales</taxon>
        <taxon>Oscillospiraceae</taxon>
        <taxon>Hominimerdicola</taxon>
    </lineage>
</organism>
<evidence type="ECO:0000313" key="5">
    <source>
        <dbReference type="EMBL" id="MCU6706883.1"/>
    </source>
</evidence>
<keyword evidence="3 4" id="KW-0865">Zymogen</keyword>
<dbReference type="Pfam" id="PF03418">
    <property type="entry name" value="Peptidase_A25"/>
    <property type="match status" value="1"/>
</dbReference>
<comment type="PTM">
    <text evidence="4">Autoproteolytically processed. The inactive tetrameric zymogen termed p46 autoprocesses to a smaller form termed p41, which is active only during spore germination.</text>
</comment>
<gene>
    <name evidence="4 5" type="primary">gpr</name>
    <name evidence="5" type="ORF">OCV57_13265</name>
</gene>
<reference evidence="5 6" key="1">
    <citation type="journal article" date="2021" name="ISME Commun">
        <title>Automated analysis of genomic sequences facilitates high-throughput and comprehensive description of bacteria.</title>
        <authorList>
            <person name="Hitch T.C.A."/>
        </authorList>
    </citation>
    <scope>NUCLEOTIDE SEQUENCE [LARGE SCALE GENOMIC DNA]</scope>
    <source>
        <strain evidence="5 6">Sanger_31</strain>
    </source>
</reference>
<feature type="propeptide" id="PRO_5041753948" evidence="4">
    <location>
        <begin position="1"/>
        <end position="6"/>
    </location>
</feature>
<dbReference type="EC" id="3.4.24.78" evidence="4"/>
<dbReference type="GO" id="GO:0009847">
    <property type="term" value="P:spore germination"/>
    <property type="evidence" value="ECO:0007669"/>
    <property type="project" value="UniProtKB-UniRule"/>
</dbReference>
<dbReference type="Gene3D" id="3.40.50.1450">
    <property type="entry name" value="HybD-like"/>
    <property type="match status" value="1"/>
</dbReference>
<evidence type="ECO:0000313" key="6">
    <source>
        <dbReference type="Proteomes" id="UP001208131"/>
    </source>
</evidence>
<evidence type="ECO:0000256" key="1">
    <source>
        <dbReference type="ARBA" id="ARBA00022670"/>
    </source>
</evidence>
<accession>A0AAE3IIG0</accession>
<dbReference type="GO" id="GO:0006508">
    <property type="term" value="P:proteolysis"/>
    <property type="evidence" value="ECO:0007669"/>
    <property type="project" value="UniProtKB-UniRule"/>
</dbReference>